<keyword evidence="3" id="KW-1185">Reference proteome</keyword>
<dbReference type="RefSeq" id="WP_328956928.1">
    <property type="nucleotide sequence ID" value="NZ_CP108110.1"/>
</dbReference>
<dbReference type="InterPro" id="IPR017517">
    <property type="entry name" value="Maleyloyr_isom"/>
</dbReference>
<evidence type="ECO:0000313" key="3">
    <source>
        <dbReference type="Proteomes" id="UP001432222"/>
    </source>
</evidence>
<sequence>MDTTQDPRPLYLLALDQLEKVIAEAAPETLDRPTPCTEYDLRTLLGHVVGGIHRLAYMGEGGHCEDVPAATGELPDDGWPAALGRARARVTAAWAEDAKLDRPTFAPWGEVPGRAAVGGYVLETVTHSWDIARALDTDPPLDERLDERLAEAALGIALAVLPAEPRGGAVPFGPVRPAPAEAGPYTRLAAYLGREV</sequence>
<dbReference type="Pfam" id="PF11716">
    <property type="entry name" value="MDMPI_N"/>
    <property type="match status" value="1"/>
</dbReference>
<dbReference type="Gene3D" id="1.20.120.450">
    <property type="entry name" value="dinb family like domain"/>
    <property type="match status" value="1"/>
</dbReference>
<reference evidence="2" key="1">
    <citation type="submission" date="2022-10" db="EMBL/GenBank/DDBJ databases">
        <title>The complete genomes of actinobacterial strains from the NBC collection.</title>
        <authorList>
            <person name="Joergensen T.S."/>
            <person name="Alvarez Arevalo M."/>
            <person name="Sterndorff E.B."/>
            <person name="Faurdal D."/>
            <person name="Vuksanovic O."/>
            <person name="Mourched A.-S."/>
            <person name="Charusanti P."/>
            <person name="Shaw S."/>
            <person name="Blin K."/>
            <person name="Weber T."/>
        </authorList>
    </citation>
    <scope>NUCLEOTIDE SEQUENCE</scope>
    <source>
        <strain evidence="2">NBC_00222</strain>
    </source>
</reference>
<dbReference type="InterPro" id="IPR034660">
    <property type="entry name" value="DinB/YfiT-like"/>
</dbReference>
<name>A0ABZ1U7U3_9ACTN</name>
<dbReference type="Proteomes" id="UP001432222">
    <property type="component" value="Chromosome"/>
</dbReference>
<organism evidence="2 3">
    <name type="scientific">Kitasatospora purpeofusca</name>
    <dbReference type="NCBI Taxonomy" id="67352"/>
    <lineage>
        <taxon>Bacteria</taxon>
        <taxon>Bacillati</taxon>
        <taxon>Actinomycetota</taxon>
        <taxon>Actinomycetes</taxon>
        <taxon>Kitasatosporales</taxon>
        <taxon>Streptomycetaceae</taxon>
        <taxon>Kitasatospora</taxon>
    </lineage>
</organism>
<dbReference type="InterPro" id="IPR024344">
    <property type="entry name" value="MDMPI_metal-binding"/>
</dbReference>
<evidence type="ECO:0000259" key="1">
    <source>
        <dbReference type="Pfam" id="PF11716"/>
    </source>
</evidence>
<feature type="domain" description="Mycothiol-dependent maleylpyruvate isomerase metal-binding" evidence="1">
    <location>
        <begin position="14"/>
        <end position="132"/>
    </location>
</feature>
<proteinExistence type="predicted"/>
<evidence type="ECO:0000313" key="2">
    <source>
        <dbReference type="EMBL" id="WUQ86299.1"/>
    </source>
</evidence>
<dbReference type="EMBL" id="CP108110">
    <property type="protein sequence ID" value="WUQ86299.1"/>
    <property type="molecule type" value="Genomic_DNA"/>
</dbReference>
<protein>
    <submittedName>
        <fullName evidence="2">TIGR03086 family metal-binding protein</fullName>
    </submittedName>
</protein>
<gene>
    <name evidence="2" type="ORF">OHA16_27115</name>
</gene>
<dbReference type="SUPFAM" id="SSF109854">
    <property type="entry name" value="DinB/YfiT-like putative metalloenzymes"/>
    <property type="match status" value="1"/>
</dbReference>
<dbReference type="NCBIfam" id="TIGR03083">
    <property type="entry name" value="maleylpyruvate isomerase family mycothiol-dependent enzyme"/>
    <property type="match status" value="1"/>
</dbReference>
<dbReference type="InterPro" id="IPR017520">
    <property type="entry name" value="CHP03086"/>
</dbReference>
<accession>A0ABZ1U7U3</accession>
<dbReference type="NCBIfam" id="TIGR03086">
    <property type="entry name" value="TIGR03086 family metal-binding protein"/>
    <property type="match status" value="1"/>
</dbReference>